<dbReference type="EC" id="2.3.1.266" evidence="5"/>
<dbReference type="HAMAP" id="MF_02210">
    <property type="entry name" value="RimI"/>
    <property type="match status" value="1"/>
</dbReference>
<feature type="binding site" evidence="5">
    <location>
        <position position="123"/>
    </location>
    <ligand>
        <name>acetyl-CoA</name>
        <dbReference type="ChEBI" id="CHEBI:57288"/>
    </ligand>
</feature>
<accession>A0ABQ3B3Y1</accession>
<dbReference type="Proteomes" id="UP000619761">
    <property type="component" value="Unassembled WGS sequence"/>
</dbReference>
<evidence type="ECO:0000256" key="3">
    <source>
        <dbReference type="ARBA" id="ARBA00022679"/>
    </source>
</evidence>
<organism evidence="7 8">
    <name type="scientific">Cellvibrio zantedeschiae</name>
    <dbReference type="NCBI Taxonomy" id="1237077"/>
    <lineage>
        <taxon>Bacteria</taxon>
        <taxon>Pseudomonadati</taxon>
        <taxon>Pseudomonadota</taxon>
        <taxon>Gammaproteobacteria</taxon>
        <taxon>Cellvibrionales</taxon>
        <taxon>Cellvibrionaceae</taxon>
        <taxon>Cellvibrio</taxon>
    </lineage>
</organism>
<keyword evidence="4 5" id="KW-0012">Acyltransferase</keyword>
<dbReference type="InterPro" id="IPR000182">
    <property type="entry name" value="GNAT_dom"/>
</dbReference>
<feature type="active site" description="Proton donor" evidence="5">
    <location>
        <position position="130"/>
    </location>
</feature>
<evidence type="ECO:0000256" key="1">
    <source>
        <dbReference type="ARBA" id="ARBA00005395"/>
    </source>
</evidence>
<dbReference type="InterPro" id="IPR006464">
    <property type="entry name" value="AcTrfase_RimI/Ard1"/>
</dbReference>
<comment type="catalytic activity">
    <reaction evidence="5">
        <text>N-terminal L-alanyl-[ribosomal protein bS18] + acetyl-CoA = N-terminal N(alpha)-acetyl-L-alanyl-[ribosomal protein bS18] + CoA + H(+)</text>
        <dbReference type="Rhea" id="RHEA:43756"/>
        <dbReference type="Rhea" id="RHEA-COMP:10676"/>
        <dbReference type="Rhea" id="RHEA-COMP:10677"/>
        <dbReference type="ChEBI" id="CHEBI:15378"/>
        <dbReference type="ChEBI" id="CHEBI:57287"/>
        <dbReference type="ChEBI" id="CHEBI:57288"/>
        <dbReference type="ChEBI" id="CHEBI:64718"/>
        <dbReference type="ChEBI" id="CHEBI:83683"/>
        <dbReference type="EC" id="2.3.1.266"/>
    </reaction>
</comment>
<keyword evidence="3 5" id="KW-0808">Transferase</keyword>
<comment type="similarity">
    <text evidence="1 5">Belongs to the acetyltransferase family. RimI subfamily.</text>
</comment>
<comment type="subcellular location">
    <subcellularLocation>
        <location evidence="5">Cytoplasm</location>
    </subcellularLocation>
</comment>
<dbReference type="EMBL" id="BMYZ01000001">
    <property type="protein sequence ID" value="GGY75494.1"/>
    <property type="molecule type" value="Genomic_DNA"/>
</dbReference>
<reference evidence="8" key="1">
    <citation type="journal article" date="2019" name="Int. J. Syst. Evol. Microbiol.">
        <title>The Global Catalogue of Microorganisms (GCM) 10K type strain sequencing project: providing services to taxonomists for standard genome sequencing and annotation.</title>
        <authorList>
            <consortium name="The Broad Institute Genomics Platform"/>
            <consortium name="The Broad Institute Genome Sequencing Center for Infectious Disease"/>
            <person name="Wu L."/>
            <person name="Ma J."/>
        </authorList>
    </citation>
    <scope>NUCLEOTIDE SEQUENCE [LARGE SCALE GENOMIC DNA]</scope>
    <source>
        <strain evidence="8">KCTC 32239</strain>
    </source>
</reference>
<feature type="active site" description="Proton acceptor" evidence="5">
    <location>
        <position position="118"/>
    </location>
</feature>
<evidence type="ECO:0000313" key="8">
    <source>
        <dbReference type="Proteomes" id="UP000619761"/>
    </source>
</evidence>
<evidence type="ECO:0000256" key="4">
    <source>
        <dbReference type="ARBA" id="ARBA00023315"/>
    </source>
</evidence>
<dbReference type="InterPro" id="IPR043690">
    <property type="entry name" value="RimI"/>
</dbReference>
<proteinExistence type="inferred from homology"/>
<evidence type="ECO:0000256" key="2">
    <source>
        <dbReference type="ARBA" id="ARBA00022490"/>
    </source>
</evidence>
<evidence type="ECO:0000259" key="6">
    <source>
        <dbReference type="PROSITE" id="PS51186"/>
    </source>
</evidence>
<feature type="binding site" evidence="5">
    <location>
        <begin position="85"/>
        <end position="87"/>
    </location>
    <ligand>
        <name>acetyl-CoA</name>
        <dbReference type="ChEBI" id="CHEBI:57288"/>
    </ligand>
</feature>
<dbReference type="PROSITE" id="PS51186">
    <property type="entry name" value="GNAT"/>
    <property type="match status" value="1"/>
</dbReference>
<sequence length="161" mass="18083">MNQFELPLKLTTVMGLELSLRLLTENDLAEVMELERSAHSHPWRLSSFEDCLKGRQRCWLAEAKGKLVGYVVVTHAGGDAELLNIAVSPKFQRKGIGSVLLQHAINCVIGHADMLFLEVRISNQKAIELYSKEGFFEVGNRKNYYPTLNGHEDALLMASQL</sequence>
<dbReference type="PANTHER" id="PTHR43420">
    <property type="entry name" value="ACETYLTRANSFERASE"/>
    <property type="match status" value="1"/>
</dbReference>
<dbReference type="SUPFAM" id="SSF55729">
    <property type="entry name" value="Acyl-CoA N-acyltransferases (Nat)"/>
    <property type="match status" value="1"/>
</dbReference>
<dbReference type="InterPro" id="IPR050680">
    <property type="entry name" value="YpeA/RimI_acetyltransf"/>
</dbReference>
<feature type="binding site" evidence="5">
    <location>
        <begin position="93"/>
        <end position="98"/>
    </location>
    <ligand>
        <name>acetyl-CoA</name>
        <dbReference type="ChEBI" id="CHEBI:57288"/>
    </ligand>
</feature>
<dbReference type="InterPro" id="IPR016181">
    <property type="entry name" value="Acyl_CoA_acyltransferase"/>
</dbReference>
<dbReference type="Pfam" id="PF00583">
    <property type="entry name" value="Acetyltransf_1"/>
    <property type="match status" value="1"/>
</dbReference>
<gene>
    <name evidence="5 7" type="primary">rimI</name>
    <name evidence="7" type="ORF">GCM10011613_21260</name>
</gene>
<comment type="function">
    <text evidence="5">Acetylates the N-terminal alanine of ribosomal protein bS18.</text>
</comment>
<evidence type="ECO:0000313" key="7">
    <source>
        <dbReference type="EMBL" id="GGY75494.1"/>
    </source>
</evidence>
<evidence type="ECO:0000256" key="5">
    <source>
        <dbReference type="HAMAP-Rule" id="MF_02210"/>
    </source>
</evidence>
<keyword evidence="8" id="KW-1185">Reference proteome</keyword>
<keyword evidence="2 5" id="KW-0963">Cytoplasm</keyword>
<dbReference type="CDD" id="cd04301">
    <property type="entry name" value="NAT_SF"/>
    <property type="match status" value="1"/>
</dbReference>
<dbReference type="RefSeq" id="WP_189418177.1">
    <property type="nucleotide sequence ID" value="NZ_BMYZ01000001.1"/>
</dbReference>
<protein>
    <recommendedName>
        <fullName evidence="5">[Ribosomal protein bS18]-alanine N-acetyltransferase</fullName>
        <ecNumber evidence="5">2.3.1.266</ecNumber>
    </recommendedName>
</protein>
<dbReference type="NCBIfam" id="TIGR01575">
    <property type="entry name" value="rimI"/>
    <property type="match status" value="1"/>
</dbReference>
<dbReference type="Gene3D" id="3.40.630.30">
    <property type="match status" value="1"/>
</dbReference>
<comment type="caution">
    <text evidence="7">The sequence shown here is derived from an EMBL/GenBank/DDBJ whole genome shotgun (WGS) entry which is preliminary data.</text>
</comment>
<feature type="domain" description="N-acetyltransferase" evidence="6">
    <location>
        <begin position="18"/>
        <end position="161"/>
    </location>
</feature>
<name>A0ABQ3B3Y1_9GAMM</name>